<protein>
    <recommendedName>
        <fullName evidence="2">alpha-L-rhamnosidase</fullName>
        <ecNumber evidence="2">3.2.1.40</ecNumber>
    </recommendedName>
</protein>
<dbReference type="InterPro" id="IPR016007">
    <property type="entry name" value="Alpha_rhamnosid"/>
</dbReference>
<dbReference type="InterPro" id="IPR008902">
    <property type="entry name" value="Rhamnosid_concanavalin"/>
</dbReference>
<feature type="domain" description="Alpha-L-rhamnosidase concanavalin-like" evidence="4">
    <location>
        <begin position="323"/>
        <end position="424"/>
    </location>
</feature>
<dbReference type="PANTHER" id="PTHR33307:SF6">
    <property type="entry name" value="ALPHA-RHAMNOSIDASE (EUROFUNG)-RELATED"/>
    <property type="match status" value="1"/>
</dbReference>
<evidence type="ECO:0000259" key="4">
    <source>
        <dbReference type="Pfam" id="PF05592"/>
    </source>
</evidence>
<dbReference type="EC" id="3.2.1.40" evidence="2"/>
<dbReference type="InterPro" id="IPR013737">
    <property type="entry name" value="Bac_rhamnosid_N"/>
</dbReference>
<proteinExistence type="predicted"/>
<dbReference type="PANTHER" id="PTHR33307">
    <property type="entry name" value="ALPHA-RHAMNOSIDASE (EUROFUNG)"/>
    <property type="match status" value="1"/>
</dbReference>
<reference evidence="9" key="1">
    <citation type="journal article" date="2019" name="Int. J. Syst. Evol. Microbiol.">
        <title>The Global Catalogue of Microorganisms (GCM) 10K type strain sequencing project: providing services to taxonomists for standard genome sequencing and annotation.</title>
        <authorList>
            <consortium name="The Broad Institute Genomics Platform"/>
            <consortium name="The Broad Institute Genome Sequencing Center for Infectious Disease"/>
            <person name="Wu L."/>
            <person name="Ma J."/>
        </authorList>
    </citation>
    <scope>NUCLEOTIDE SEQUENCE [LARGE SCALE GENOMIC DNA]</scope>
    <source>
        <strain evidence="9">CCUG 59129</strain>
    </source>
</reference>
<dbReference type="InterPro" id="IPR035396">
    <property type="entry name" value="Bac_rhamnosid6H"/>
</dbReference>
<dbReference type="Gene3D" id="2.60.120.260">
    <property type="entry name" value="Galactose-binding domain-like"/>
    <property type="match status" value="2"/>
</dbReference>
<dbReference type="PIRSF" id="PIRSF010631">
    <property type="entry name" value="A-rhamnsds"/>
    <property type="match status" value="1"/>
</dbReference>
<dbReference type="Proteomes" id="UP001596989">
    <property type="component" value="Unassembled WGS sequence"/>
</dbReference>
<sequence length="891" mass="100021">MTDSTLIVNDIRCEYRDNPIGIDEQRPRFSWKLAGDGRNIMQSAYHIKVHEECSGAHVWDSGKRMSDASVLVEYDGEALKPQTVYIVGIKIWDNAGRESEWTASTFETGLLRPAERWTAEWISGDDGTDEASCDYLRTTFRVQSAVRRARLYATACGMYEMYLNGTRVGDSYFTPGWTNYKKRIQYQTYDVTALLRQGGNGLGGVVGDGWYRGELGWKDQKDFYGEQRALSALLHIWYEDGTEGVVSTDGSWSRSKGPIRTSSIYHGEVYDARLELGDWSDPDYEAEGWLPVWPVEAQNDRLVAQVNEPVRKTGELSPVSLIETPEGDQVLDFGQNMVGWVRLRVSGAKAGNVITLHHAEVLDREGNFYTDNLRSAKQENRYICKGGVEEVFEPHFTFQGFRYVRVTGYPGDIELSQFTAIVLHSDMEQAGMFECSDPMLNQLQSNIIWGQKGNFVDVPTDCPQRDERLGWTGDAQVFIRTAAYNMNVAPFFAKWLQDLSSEQLPHGGVPFVIPNVLGVDQHSSAAWGDAATVCPWTIYQMYGDKRMLAQQYGSMKAWVGYIRAQGDTEALWNTGFHFGDWLGLDAKEGSYIGATPQDLIATAFYAYSTELLVKSAEVLGYEEDAAEYRALYETIVQAFRDEFVTVNGRLAGPFQTAYVLALQFGLLEEEHRPRAIRELVKLIEDNKGCMTTGFVGTPYLCLALSDNGRSDWAYNLVLNKQYPSWLYSIEQGATTIWEHWDGIKPDGTFWSKDMNSYNHYAYGSVGEWLFRKAAGIDGDPEAPGFKRIVIAPELDARLTYVKASYASPYGEIRSQWRLEEDGQLTVNVTIPMNTTASILLPGAQPDSVLPEWQAQQASGGMQLEIGSGSYSWTYAYPIKESTGEGEVLAAQ</sequence>
<comment type="caution">
    <text evidence="8">The sequence shown here is derived from an EMBL/GenBank/DDBJ whole genome shotgun (WGS) entry which is preliminary data.</text>
</comment>
<evidence type="ECO:0000313" key="9">
    <source>
        <dbReference type="Proteomes" id="UP001596989"/>
    </source>
</evidence>
<dbReference type="GO" id="GO:0016787">
    <property type="term" value="F:hydrolase activity"/>
    <property type="evidence" value="ECO:0007669"/>
    <property type="project" value="UniProtKB-KW"/>
</dbReference>
<dbReference type="Gene3D" id="1.50.10.10">
    <property type="match status" value="1"/>
</dbReference>
<dbReference type="Pfam" id="PF05592">
    <property type="entry name" value="Bac_rhamnosid"/>
    <property type="match status" value="1"/>
</dbReference>
<dbReference type="EMBL" id="JBHTJZ010000004">
    <property type="protein sequence ID" value="MFD0958061.1"/>
    <property type="molecule type" value="Genomic_DNA"/>
</dbReference>
<dbReference type="Pfam" id="PF08531">
    <property type="entry name" value="Bac_rhamnosid_N"/>
    <property type="match status" value="1"/>
</dbReference>
<name>A0ABW3HKM5_9BACL</name>
<dbReference type="InterPro" id="IPR008928">
    <property type="entry name" value="6-hairpin_glycosidase_sf"/>
</dbReference>
<dbReference type="Pfam" id="PF17389">
    <property type="entry name" value="Bac_rhamnosid6H"/>
    <property type="match status" value="1"/>
</dbReference>
<dbReference type="InterPro" id="IPR012341">
    <property type="entry name" value="6hp_glycosidase-like_sf"/>
</dbReference>
<dbReference type="Pfam" id="PF17390">
    <property type="entry name" value="Bac_rhamnosid_C"/>
    <property type="match status" value="1"/>
</dbReference>
<dbReference type="RefSeq" id="WP_377561694.1">
    <property type="nucleotide sequence ID" value="NZ_JBHTJZ010000004.1"/>
</dbReference>
<dbReference type="InterPro" id="IPR035398">
    <property type="entry name" value="Bac_rhamnosid_C"/>
</dbReference>
<keyword evidence="9" id="KW-1185">Reference proteome</keyword>
<feature type="domain" description="Bacterial alpha-L-rhamnosidase N-terminal" evidence="5">
    <location>
        <begin position="145"/>
        <end position="313"/>
    </location>
</feature>
<dbReference type="SUPFAM" id="SSF48208">
    <property type="entry name" value="Six-hairpin glycosidases"/>
    <property type="match status" value="1"/>
</dbReference>
<organism evidence="8 9">
    <name type="scientific">Paenibacillus chungangensis</name>
    <dbReference type="NCBI Taxonomy" id="696535"/>
    <lineage>
        <taxon>Bacteria</taxon>
        <taxon>Bacillati</taxon>
        <taxon>Bacillota</taxon>
        <taxon>Bacilli</taxon>
        <taxon>Bacillales</taxon>
        <taxon>Paenibacillaceae</taxon>
        <taxon>Paenibacillus</taxon>
    </lineage>
</organism>
<evidence type="ECO:0000256" key="2">
    <source>
        <dbReference type="ARBA" id="ARBA00012652"/>
    </source>
</evidence>
<keyword evidence="3 8" id="KW-0378">Hydrolase</keyword>
<evidence type="ECO:0000256" key="1">
    <source>
        <dbReference type="ARBA" id="ARBA00001445"/>
    </source>
</evidence>
<dbReference type="Pfam" id="PF25788">
    <property type="entry name" value="Ig_Rha78A_N"/>
    <property type="match status" value="1"/>
</dbReference>
<evidence type="ECO:0000256" key="3">
    <source>
        <dbReference type="ARBA" id="ARBA00022801"/>
    </source>
</evidence>
<dbReference type="InterPro" id="IPR013783">
    <property type="entry name" value="Ig-like_fold"/>
</dbReference>
<dbReference type="Gene3D" id="2.60.40.10">
    <property type="entry name" value="Immunoglobulins"/>
    <property type="match status" value="1"/>
</dbReference>
<evidence type="ECO:0000259" key="6">
    <source>
        <dbReference type="Pfam" id="PF17389"/>
    </source>
</evidence>
<evidence type="ECO:0000259" key="7">
    <source>
        <dbReference type="Pfam" id="PF17390"/>
    </source>
</evidence>
<evidence type="ECO:0000313" key="8">
    <source>
        <dbReference type="EMBL" id="MFD0958061.1"/>
    </source>
</evidence>
<feature type="domain" description="Alpha-L-rhamnosidase six-hairpin glycosidase" evidence="6">
    <location>
        <begin position="428"/>
        <end position="772"/>
    </location>
</feature>
<gene>
    <name evidence="8" type="ORF">ACFQ2I_01520</name>
</gene>
<feature type="domain" description="Alpha-L-rhamnosidase C-terminal" evidence="7">
    <location>
        <begin position="775"/>
        <end position="846"/>
    </location>
</feature>
<comment type="catalytic activity">
    <reaction evidence="1">
        <text>Hydrolysis of terminal non-reducing alpha-L-rhamnose residues in alpha-L-rhamnosides.</text>
        <dbReference type="EC" id="3.2.1.40"/>
    </reaction>
</comment>
<evidence type="ECO:0000259" key="5">
    <source>
        <dbReference type="Pfam" id="PF08531"/>
    </source>
</evidence>
<dbReference type="Gene3D" id="2.60.420.10">
    <property type="entry name" value="Maltose phosphorylase, domain 3"/>
    <property type="match status" value="1"/>
</dbReference>
<accession>A0ABW3HKM5</accession>